<sequence>MSNAHSRIRRILEPPARLLVGAAKHSHAHRTLASLGGLVLILLAGGGYLLLGALRIDPLHGQFLVRVELAESGGLLPGQDVTLHGVRIGRVAAVDIEANKVVATAEIAEGTRVPDSGPVRVAALSAAGEQYLDFAPVTDRGPYLGDGSRIPIDRTSSPTTLATMLGDLSGTLAQIDPDTITAIEHELGVSAAGPDKLAAIIDGGTFMISTLDSVLPQTVDLLHNSKTVLTTLGDTGPGLDAAAADWAAVMRSIAPKSSGLAHLVDRTPDTLTAMDRIIAENSPTMVQLLANLATVSQMSYLHVPALQEFFFPQQRGGSALDAITSAFHDGGVWALAAIYPHYSCDYAVPRRPGTRPDSPEPYLNAQCTDTDPSVLIRGADNAPRPPGDTTRNPPPGADPHATANPTPPQPFTIPLPYGGPVLPQPPLPYK</sequence>
<keyword evidence="2" id="KW-0812">Transmembrane</keyword>
<dbReference type="InterPro" id="IPR005693">
    <property type="entry name" value="Mce"/>
</dbReference>
<keyword evidence="2" id="KW-0472">Membrane</keyword>
<feature type="region of interest" description="Disordered" evidence="1">
    <location>
        <begin position="352"/>
        <end position="430"/>
    </location>
</feature>
<dbReference type="Pfam" id="PF02470">
    <property type="entry name" value="MlaD"/>
    <property type="match status" value="1"/>
</dbReference>
<protein>
    <submittedName>
        <fullName evidence="4">Mce family protein MceF</fullName>
    </submittedName>
</protein>
<keyword evidence="2" id="KW-1133">Transmembrane helix</keyword>
<organism evidence="4 5">
    <name type="scientific">Nocardia nova SH22a</name>
    <dbReference type="NCBI Taxonomy" id="1415166"/>
    <lineage>
        <taxon>Bacteria</taxon>
        <taxon>Bacillati</taxon>
        <taxon>Actinomycetota</taxon>
        <taxon>Actinomycetes</taxon>
        <taxon>Mycobacteriales</taxon>
        <taxon>Nocardiaceae</taxon>
        <taxon>Nocardia</taxon>
    </lineage>
</organism>
<dbReference type="AlphaFoldDB" id="W5TQG3"/>
<dbReference type="KEGG" id="nno:NONO_c46920"/>
<dbReference type="HOGENOM" id="CLU_032980_1_0_11"/>
<dbReference type="PANTHER" id="PTHR33371:SF16">
    <property type="entry name" value="MCE-FAMILY PROTEIN MCE3F"/>
    <property type="match status" value="1"/>
</dbReference>
<dbReference type="OrthoDB" id="3606263at2"/>
<dbReference type="PANTHER" id="PTHR33371">
    <property type="entry name" value="INTERMEMBRANE PHOSPHOLIPID TRANSPORT SYSTEM BINDING PROTEIN MLAD-RELATED"/>
    <property type="match status" value="1"/>
</dbReference>
<dbReference type="RefSeq" id="WP_025350877.1">
    <property type="nucleotide sequence ID" value="NZ_CP006850.1"/>
</dbReference>
<dbReference type="PATRIC" id="fig|1415166.3.peg.4825"/>
<dbReference type="GO" id="GO:0005576">
    <property type="term" value="C:extracellular region"/>
    <property type="evidence" value="ECO:0007669"/>
    <property type="project" value="TreeGrafter"/>
</dbReference>
<dbReference type="Proteomes" id="UP000019150">
    <property type="component" value="Chromosome"/>
</dbReference>
<dbReference type="InterPro" id="IPR003399">
    <property type="entry name" value="Mce/MlaD"/>
</dbReference>
<evidence type="ECO:0000256" key="2">
    <source>
        <dbReference type="SAM" id="Phobius"/>
    </source>
</evidence>
<evidence type="ECO:0000313" key="5">
    <source>
        <dbReference type="Proteomes" id="UP000019150"/>
    </source>
</evidence>
<dbReference type="InterPro" id="IPR052336">
    <property type="entry name" value="MlaD_Phospholipid_Transporter"/>
</dbReference>
<keyword evidence="5" id="KW-1185">Reference proteome</keyword>
<gene>
    <name evidence="4" type="primary">mce9F</name>
    <name evidence="4" type="ORF">NONO_c46920</name>
</gene>
<name>W5TQG3_9NOCA</name>
<evidence type="ECO:0000259" key="3">
    <source>
        <dbReference type="Pfam" id="PF02470"/>
    </source>
</evidence>
<feature type="domain" description="Mce/MlaD" evidence="3">
    <location>
        <begin position="65"/>
        <end position="136"/>
    </location>
</feature>
<accession>W5TQG3</accession>
<reference evidence="4 5" key="1">
    <citation type="journal article" date="2014" name="Appl. Environ. Microbiol.">
        <title>Insights into the Microbial Degradation of Rubber and Gutta-Percha by Analysis of the Complete Genome of Nocardia nova SH22a.</title>
        <authorList>
            <person name="Luo Q."/>
            <person name="Hiessl S."/>
            <person name="Poehlein A."/>
            <person name="Daniel R."/>
            <person name="Steinbuchel A."/>
        </authorList>
    </citation>
    <scope>NUCLEOTIDE SEQUENCE [LARGE SCALE GENOMIC DNA]</scope>
    <source>
        <strain evidence="4">SH22a</strain>
    </source>
</reference>
<proteinExistence type="predicted"/>
<evidence type="ECO:0000256" key="1">
    <source>
        <dbReference type="SAM" id="MobiDB-lite"/>
    </source>
</evidence>
<dbReference type="eggNOG" id="COG1463">
    <property type="taxonomic scope" value="Bacteria"/>
</dbReference>
<feature type="transmembrane region" description="Helical" evidence="2">
    <location>
        <begin position="32"/>
        <end position="54"/>
    </location>
</feature>
<evidence type="ECO:0000313" key="4">
    <source>
        <dbReference type="EMBL" id="AHH19476.1"/>
    </source>
</evidence>
<dbReference type="EMBL" id="CP006850">
    <property type="protein sequence ID" value="AHH19476.1"/>
    <property type="molecule type" value="Genomic_DNA"/>
</dbReference>
<dbReference type="STRING" id="1415166.NONO_c46920"/>
<dbReference type="NCBIfam" id="TIGR00996">
    <property type="entry name" value="Mtu_fam_mce"/>
    <property type="match status" value="1"/>
</dbReference>